<dbReference type="GeneTree" id="ENSGT00940000159198"/>
<evidence type="ECO:0000313" key="3">
    <source>
        <dbReference type="Ensembl" id="ENSHCOP00000010365.1"/>
    </source>
</evidence>
<dbReference type="InterPro" id="IPR043299">
    <property type="entry name" value="LRATD1_LRATD2"/>
</dbReference>
<name>A0A3Q2XZB7_HIPCM</name>
<protein>
    <submittedName>
        <fullName evidence="3">LRAT domain containing 2</fullName>
    </submittedName>
</protein>
<dbReference type="OMA" id="MGNQMDK"/>
<keyword evidence="4" id="KW-1185">Reference proteome</keyword>
<dbReference type="AlphaFoldDB" id="A0A3Q2XZB7"/>
<dbReference type="PROSITE" id="PS51934">
    <property type="entry name" value="LRAT"/>
    <property type="match status" value="1"/>
</dbReference>
<sequence length="265" mass="29710">MGNHMERLSYAEVPTADPHGVDRDDGPRIGVSYIFSGGEDDEDEPGGETPFDPREEVECAVYKLDECVYEKSRRASSLEVYSPENLLNKCRAGDLVEFVAGGQYPHWAVYVGDFQVVHLHRAEVKSAFLTDAGRGRRCRIVNERYKFRARDPEVVVQSALEQVGLKDRELCWRNSEGFAAWCRFGRRGLKAGGALSGASPWQRLMLDGGLHTGQKLLFYCGWNHVRAIKQPADDSMHLFASGKHPSAESSLLFYFFIFLNLGGSK</sequence>
<reference evidence="3" key="1">
    <citation type="submission" date="2025-08" db="UniProtKB">
        <authorList>
            <consortium name="Ensembl"/>
        </authorList>
    </citation>
    <scope>IDENTIFICATION</scope>
</reference>
<evidence type="ECO:0000313" key="4">
    <source>
        <dbReference type="Proteomes" id="UP000264820"/>
    </source>
</evidence>
<evidence type="ECO:0000259" key="2">
    <source>
        <dbReference type="PROSITE" id="PS51934"/>
    </source>
</evidence>
<evidence type="ECO:0000256" key="1">
    <source>
        <dbReference type="SAM" id="MobiDB-lite"/>
    </source>
</evidence>
<dbReference type="Ensembl" id="ENSHCOT00000026161.1">
    <property type="protein sequence ID" value="ENSHCOP00000010365.1"/>
    <property type="gene ID" value="ENSHCOG00000012980.1"/>
</dbReference>
<dbReference type="PANTHER" id="PTHR46341">
    <property type="entry name" value="PROTEIN FAM84B-RELATED"/>
    <property type="match status" value="1"/>
</dbReference>
<dbReference type="InterPro" id="IPR007053">
    <property type="entry name" value="LRAT_dom"/>
</dbReference>
<proteinExistence type="predicted"/>
<dbReference type="PANTHER" id="PTHR46341:SF2">
    <property type="entry name" value="PROTEIN LRATD2"/>
    <property type="match status" value="1"/>
</dbReference>
<accession>A0A3Q2XZB7</accession>
<reference evidence="3" key="2">
    <citation type="submission" date="2025-09" db="UniProtKB">
        <authorList>
            <consortium name="Ensembl"/>
        </authorList>
    </citation>
    <scope>IDENTIFICATION</scope>
</reference>
<dbReference type="Proteomes" id="UP000264820">
    <property type="component" value="Unplaced"/>
</dbReference>
<feature type="region of interest" description="Disordered" evidence="1">
    <location>
        <begin position="1"/>
        <end position="53"/>
    </location>
</feature>
<organism evidence="3 4">
    <name type="scientific">Hippocampus comes</name>
    <name type="common">Tiger tail seahorse</name>
    <dbReference type="NCBI Taxonomy" id="109280"/>
    <lineage>
        <taxon>Eukaryota</taxon>
        <taxon>Metazoa</taxon>
        <taxon>Chordata</taxon>
        <taxon>Craniata</taxon>
        <taxon>Vertebrata</taxon>
        <taxon>Euteleostomi</taxon>
        <taxon>Actinopterygii</taxon>
        <taxon>Neopterygii</taxon>
        <taxon>Teleostei</taxon>
        <taxon>Neoteleostei</taxon>
        <taxon>Acanthomorphata</taxon>
        <taxon>Syngnathiaria</taxon>
        <taxon>Syngnathiformes</taxon>
        <taxon>Syngnathoidei</taxon>
        <taxon>Syngnathidae</taxon>
        <taxon>Hippocampus</taxon>
    </lineage>
</organism>
<dbReference type="Gene3D" id="3.90.1720.10">
    <property type="entry name" value="endopeptidase domain like (from Nostoc punctiforme)"/>
    <property type="match status" value="1"/>
</dbReference>
<dbReference type="Pfam" id="PF04970">
    <property type="entry name" value="LRAT"/>
    <property type="match status" value="1"/>
</dbReference>
<feature type="domain" description="LRAT" evidence="2">
    <location>
        <begin position="96"/>
        <end position="191"/>
    </location>
</feature>